<dbReference type="AlphaFoldDB" id="A0A438EB93"/>
<name>A0A438EB93_VITVI</name>
<feature type="chain" id="PRO_5019237081" evidence="1">
    <location>
        <begin position="22"/>
        <end position="115"/>
    </location>
</feature>
<gene>
    <name evidence="2" type="ORF">CK203_077941</name>
</gene>
<evidence type="ECO:0000313" key="2">
    <source>
        <dbReference type="EMBL" id="RVW44922.1"/>
    </source>
</evidence>
<evidence type="ECO:0000256" key="1">
    <source>
        <dbReference type="SAM" id="SignalP"/>
    </source>
</evidence>
<keyword evidence="1" id="KW-0732">Signal</keyword>
<protein>
    <submittedName>
        <fullName evidence="2">Uncharacterized protein</fullName>
    </submittedName>
</protein>
<feature type="signal peptide" evidence="1">
    <location>
        <begin position="1"/>
        <end position="21"/>
    </location>
</feature>
<comment type="caution">
    <text evidence="2">The sequence shown here is derived from an EMBL/GenBank/DDBJ whole genome shotgun (WGS) entry which is preliminary data.</text>
</comment>
<reference evidence="2 3" key="1">
    <citation type="journal article" date="2018" name="PLoS Genet.">
        <title>Population sequencing reveals clonal diversity and ancestral inbreeding in the grapevine cultivar Chardonnay.</title>
        <authorList>
            <person name="Roach M.J."/>
            <person name="Johnson D.L."/>
            <person name="Bohlmann J."/>
            <person name="van Vuuren H.J."/>
            <person name="Jones S.J."/>
            <person name="Pretorius I.S."/>
            <person name="Schmidt S.A."/>
            <person name="Borneman A.R."/>
        </authorList>
    </citation>
    <scope>NUCLEOTIDE SEQUENCE [LARGE SCALE GENOMIC DNA]</scope>
    <source>
        <strain evidence="3">cv. Chardonnay</strain>
        <tissue evidence="2">Leaf</tissue>
    </source>
</reference>
<sequence>MGRGDTFSILLLMWSLRGVITQEEVKLKEASRGESKLKWVLIENKEENCNEKKVVGEKKSFADVTKELAGKQGDALWLQVRGRGLRNREKGLGRCLVGSWDTELVGEPELQTFRK</sequence>
<proteinExistence type="predicted"/>
<accession>A0A438EB93</accession>
<organism evidence="2 3">
    <name type="scientific">Vitis vinifera</name>
    <name type="common">Grape</name>
    <dbReference type="NCBI Taxonomy" id="29760"/>
    <lineage>
        <taxon>Eukaryota</taxon>
        <taxon>Viridiplantae</taxon>
        <taxon>Streptophyta</taxon>
        <taxon>Embryophyta</taxon>
        <taxon>Tracheophyta</taxon>
        <taxon>Spermatophyta</taxon>
        <taxon>Magnoliopsida</taxon>
        <taxon>eudicotyledons</taxon>
        <taxon>Gunneridae</taxon>
        <taxon>Pentapetalae</taxon>
        <taxon>rosids</taxon>
        <taxon>Vitales</taxon>
        <taxon>Vitaceae</taxon>
        <taxon>Viteae</taxon>
        <taxon>Vitis</taxon>
    </lineage>
</organism>
<evidence type="ECO:0000313" key="3">
    <source>
        <dbReference type="Proteomes" id="UP000288805"/>
    </source>
</evidence>
<dbReference type="Proteomes" id="UP000288805">
    <property type="component" value="Unassembled WGS sequence"/>
</dbReference>
<dbReference type="EMBL" id="QGNW01001338">
    <property type="protein sequence ID" value="RVW44922.1"/>
    <property type="molecule type" value="Genomic_DNA"/>
</dbReference>